<dbReference type="Proteomes" id="UP000694892">
    <property type="component" value="Chromosome 5S"/>
</dbReference>
<protein>
    <submittedName>
        <fullName evidence="1">Uncharacterized protein</fullName>
    </submittedName>
</protein>
<reference evidence="2" key="1">
    <citation type="journal article" date="2016" name="Nature">
        <title>Genome evolution in the allotetraploid frog Xenopus laevis.</title>
        <authorList>
            <person name="Session A.M."/>
            <person name="Uno Y."/>
            <person name="Kwon T."/>
            <person name="Chapman J.A."/>
            <person name="Toyoda A."/>
            <person name="Takahashi S."/>
            <person name="Fukui A."/>
            <person name="Hikosaka A."/>
            <person name="Suzuki A."/>
            <person name="Kondo M."/>
            <person name="van Heeringen S.J."/>
            <person name="Quigley I."/>
            <person name="Heinz S."/>
            <person name="Ogino H."/>
            <person name="Ochi H."/>
            <person name="Hellsten U."/>
            <person name="Lyons J.B."/>
            <person name="Simakov O."/>
            <person name="Putnam N."/>
            <person name="Stites J."/>
            <person name="Kuroki Y."/>
            <person name="Tanaka T."/>
            <person name="Michiue T."/>
            <person name="Watanabe M."/>
            <person name="Bogdanovic O."/>
            <person name="Lister R."/>
            <person name="Georgiou G."/>
            <person name="Paranjpe S.S."/>
            <person name="van Kruijsbergen I."/>
            <person name="Shu S."/>
            <person name="Carlson J."/>
            <person name="Kinoshita T."/>
            <person name="Ohta Y."/>
            <person name="Mawaribuchi S."/>
            <person name="Jenkins J."/>
            <person name="Grimwood J."/>
            <person name="Schmutz J."/>
            <person name="Mitros T."/>
            <person name="Mozaffari S.V."/>
            <person name="Suzuki Y."/>
            <person name="Haramoto Y."/>
            <person name="Yamamoto T.S."/>
            <person name="Takagi C."/>
            <person name="Heald R."/>
            <person name="Miller K."/>
            <person name="Haudenschild C."/>
            <person name="Kitzman J."/>
            <person name="Nakayama T."/>
            <person name="Izutsu Y."/>
            <person name="Robert J."/>
            <person name="Fortriede J."/>
            <person name="Burns K."/>
            <person name="Lotay V."/>
            <person name="Karimi K."/>
            <person name="Yasuoka Y."/>
            <person name="Dichmann D.S."/>
            <person name="Flajnik M.F."/>
            <person name="Houston D.W."/>
            <person name="Shendure J."/>
            <person name="DuPasquier L."/>
            <person name="Vize P.D."/>
            <person name="Zorn A.M."/>
            <person name="Ito M."/>
            <person name="Marcotte E.M."/>
            <person name="Wallingford J.B."/>
            <person name="Ito Y."/>
            <person name="Asashima M."/>
            <person name="Ueno N."/>
            <person name="Matsuda Y."/>
            <person name="Veenstra G.J."/>
            <person name="Fujiyama A."/>
            <person name="Harland R.M."/>
            <person name="Taira M."/>
            <person name="Rokhsar D.S."/>
        </authorList>
    </citation>
    <scope>NUCLEOTIDE SEQUENCE [LARGE SCALE GENOMIC DNA]</scope>
    <source>
        <strain evidence="2">J</strain>
    </source>
</reference>
<organism evidence="1 2">
    <name type="scientific">Xenopus laevis</name>
    <name type="common">African clawed frog</name>
    <dbReference type="NCBI Taxonomy" id="8355"/>
    <lineage>
        <taxon>Eukaryota</taxon>
        <taxon>Metazoa</taxon>
        <taxon>Chordata</taxon>
        <taxon>Craniata</taxon>
        <taxon>Vertebrata</taxon>
        <taxon>Euteleostomi</taxon>
        <taxon>Amphibia</taxon>
        <taxon>Batrachia</taxon>
        <taxon>Anura</taxon>
        <taxon>Pipoidea</taxon>
        <taxon>Pipidae</taxon>
        <taxon>Xenopodinae</taxon>
        <taxon>Xenopus</taxon>
        <taxon>Xenopus</taxon>
    </lineage>
</organism>
<dbReference type="AlphaFoldDB" id="A0A974CVA1"/>
<name>A0A974CVA1_XENLA</name>
<evidence type="ECO:0000313" key="2">
    <source>
        <dbReference type="Proteomes" id="UP000694892"/>
    </source>
</evidence>
<evidence type="ECO:0000313" key="1">
    <source>
        <dbReference type="EMBL" id="OCT79196.1"/>
    </source>
</evidence>
<dbReference type="EMBL" id="CM004475">
    <property type="protein sequence ID" value="OCT79196.1"/>
    <property type="molecule type" value="Genomic_DNA"/>
</dbReference>
<sequence length="333" mass="36375">MDKSGAPSIELVDTGHRYQWAGYFAENLTVQEKLLLIPCGACGGELCWGITEIEGSCVNCQRNHYLGPFYLDQLPPSVVEVDRLVKQLKLQPPPVLLAEPQLLLFTRQLPPDPAAHSTRSIPVPSAVTLAAAQVIKPVEDDQVVHEAEEIISAAVVVSMPEVSAAPKTESVAPAQSLIIPSTTPDSFRDTSESPWQEDWEQKYADTVCGAPAGYSASGTGSCSVLPSSCSPTAISVNEDTTLPSEATDFWVLPGEAPPREFRAISKDRLRVVARTYSSVYTCEKCVQTCSRATDVKSDDGKTIEKPHPAYYTSHAITKHCFHRIVYVVYIFFF</sequence>
<proteinExistence type="predicted"/>
<accession>A0A974CVA1</accession>
<gene>
    <name evidence="1" type="ORF">XELAEV_18030294mg</name>
</gene>